<dbReference type="InterPro" id="IPR051553">
    <property type="entry name" value="Ran_GTPase-activating"/>
</dbReference>
<dbReference type="InterPro" id="IPR032109">
    <property type="entry name" value="Big_3_5"/>
</dbReference>
<dbReference type="Pfam" id="PF16640">
    <property type="entry name" value="Big_3_5"/>
    <property type="match status" value="1"/>
</dbReference>
<name>A0ABR8MC39_9ACTN</name>
<keyword evidence="1" id="KW-0732">Signal</keyword>
<dbReference type="Gene3D" id="2.130.10.30">
    <property type="entry name" value="Regulator of chromosome condensation 1/beta-lactamase-inhibitor protein II"/>
    <property type="match status" value="2"/>
</dbReference>
<feature type="signal peptide" evidence="1">
    <location>
        <begin position="1"/>
        <end position="30"/>
    </location>
</feature>
<evidence type="ECO:0000259" key="2">
    <source>
        <dbReference type="Pfam" id="PF16640"/>
    </source>
</evidence>
<dbReference type="Pfam" id="PF13540">
    <property type="entry name" value="RCC1_2"/>
    <property type="match status" value="2"/>
</dbReference>
<dbReference type="InterPro" id="IPR000408">
    <property type="entry name" value="Reg_chr_condens"/>
</dbReference>
<evidence type="ECO:0000256" key="1">
    <source>
        <dbReference type="SAM" id="SignalP"/>
    </source>
</evidence>
<dbReference type="PANTHER" id="PTHR45982:SF1">
    <property type="entry name" value="REGULATOR OF CHROMOSOME CONDENSATION"/>
    <property type="match status" value="1"/>
</dbReference>
<dbReference type="PANTHER" id="PTHR45982">
    <property type="entry name" value="REGULATOR OF CHROMOSOME CONDENSATION"/>
    <property type="match status" value="1"/>
</dbReference>
<evidence type="ECO:0000313" key="3">
    <source>
        <dbReference type="EMBL" id="MBD3913508.1"/>
    </source>
</evidence>
<accession>A0ABR8MC39</accession>
<proteinExistence type="predicted"/>
<gene>
    <name evidence="3" type="ORF">IEZ25_02680</name>
</gene>
<comment type="caution">
    <text evidence="3">The sequence shown here is derived from an EMBL/GenBank/DDBJ whole genome shotgun (WGS) entry which is preliminary data.</text>
</comment>
<dbReference type="EMBL" id="JACXYY010000001">
    <property type="protein sequence ID" value="MBD3913508.1"/>
    <property type="molecule type" value="Genomic_DNA"/>
</dbReference>
<keyword evidence="4" id="KW-1185">Reference proteome</keyword>
<dbReference type="Proteomes" id="UP000649289">
    <property type="component" value="Unassembled WGS sequence"/>
</dbReference>
<dbReference type="RefSeq" id="WP_191197824.1">
    <property type="nucleotide sequence ID" value="NZ_BAAAPA010000002.1"/>
</dbReference>
<dbReference type="InterPro" id="IPR009091">
    <property type="entry name" value="RCC1/BLIP-II"/>
</dbReference>
<dbReference type="Gene3D" id="2.60.40.10">
    <property type="entry name" value="Immunoglobulins"/>
    <property type="match status" value="1"/>
</dbReference>
<protein>
    <submittedName>
        <fullName evidence="3">Ig-like domain repeat protein</fullName>
    </submittedName>
</protein>
<reference evidence="3 4" key="1">
    <citation type="submission" date="2020-09" db="EMBL/GenBank/DDBJ databases">
        <title>novel species in genus Nocardioides.</title>
        <authorList>
            <person name="Zhang G."/>
        </authorList>
    </citation>
    <scope>NUCLEOTIDE SEQUENCE [LARGE SCALE GENOMIC DNA]</scope>
    <source>
        <strain evidence="3 4">19197</strain>
    </source>
</reference>
<dbReference type="PROSITE" id="PS00626">
    <property type="entry name" value="RCC1_2"/>
    <property type="match status" value="2"/>
</dbReference>
<feature type="chain" id="PRO_5045361372" evidence="1">
    <location>
        <begin position="31"/>
        <end position="455"/>
    </location>
</feature>
<feature type="domain" description="Bacterial Ig-like" evidence="2">
    <location>
        <begin position="370"/>
        <end position="446"/>
    </location>
</feature>
<dbReference type="InterPro" id="IPR013783">
    <property type="entry name" value="Ig-like_fold"/>
</dbReference>
<dbReference type="PROSITE" id="PS50012">
    <property type="entry name" value="RCC1_3"/>
    <property type="match status" value="1"/>
</dbReference>
<organism evidence="3 4">
    <name type="scientific">Nocardioides hwasunensis</name>
    <dbReference type="NCBI Taxonomy" id="397258"/>
    <lineage>
        <taxon>Bacteria</taxon>
        <taxon>Bacillati</taxon>
        <taxon>Actinomycetota</taxon>
        <taxon>Actinomycetes</taxon>
        <taxon>Propionibacteriales</taxon>
        <taxon>Nocardioidaceae</taxon>
        <taxon>Nocardioides</taxon>
    </lineage>
</organism>
<dbReference type="SUPFAM" id="SSF50985">
    <property type="entry name" value="RCC1/BLIP-II"/>
    <property type="match status" value="1"/>
</dbReference>
<evidence type="ECO:0000313" key="4">
    <source>
        <dbReference type="Proteomes" id="UP000649289"/>
    </source>
</evidence>
<sequence length="455" mass="45774">MRRGARTALALGTSVVLAGTLTSVAGPASAATQPLTVVSGWGGFDVGQSVVPAGLAGREVWSVSAGDEHSLAITSDGAVTGWGWNGDGQIDIPSDLATGATMASSVDAGVYASLAIAWDGSVRGWGALGDTDEGQIDIPAELRGPHPASRASTVSMGTYHALAIVGGGRVVAWGAEGRHAAINAGQTHVPQDLLEGSHYAVDVAAGYLHSVAVDTRGVVSVWGSNRHGEKQVPARVAEEDVIDVEAHGATSMVLTADGEVIAWGDSGTGLTELPAALDGVKVVDIDLGAEVAMALTSTGDVITWGNAGKIHPVPAAVSQYAPITGIAAGGRHLLAMHRAPAPPPVATPPVTSPAPAPPAPVKATTSLTLKAPARVVAGRKVAVRVTLTGTTAGPVVITDKGRKVATRAGSGTVRLRLARGRHTLVATYAGSASALASTSGPLTVKVVAKKKRQKR</sequence>